<sequence>MAVDTTTIFQHGTLGLLVPGLYDGTITAGELLTHGDTGIGTLNGLYGEVIILDGHAYQAREDGQIREIAADETLPFASVHFEKPDASADLTPMSQADFEAQMLKDYQLQNMFAAIRVDGTFKKIHTRVAPRQQRPYKTLVQATATQPEFKGEHVTGTIIGYYAPHLFQGATVGGYHLHFLSADHQLGGHLLGFEIDQATVKVQRFADFKVHLPIDNTAYLQEQFDNQEIDSAINKAER</sequence>
<dbReference type="GO" id="GO:0047605">
    <property type="term" value="F:acetolactate decarboxylase activity"/>
    <property type="evidence" value="ECO:0007669"/>
    <property type="project" value="UniProtKB-EC"/>
</dbReference>
<dbReference type="Gene3D" id="3.30.1330.80">
    <property type="entry name" value="Hypothetical protein, similar to alpha- acetolactate decarboxylase, domain 2"/>
    <property type="match status" value="2"/>
</dbReference>
<protein>
    <recommendedName>
        <fullName evidence="5 9">Alpha-acetolactate decarboxylase</fullName>
        <ecNumber evidence="4 9">4.1.1.5</ecNumber>
    </recommendedName>
</protein>
<evidence type="ECO:0000256" key="9">
    <source>
        <dbReference type="PIRNR" id="PIRNR001332"/>
    </source>
</evidence>
<keyword evidence="7 9" id="KW-0005">Acetoin biosynthesis</keyword>
<organism evidence="10 11">
    <name type="scientific">Lactiplantibacillus dongliensis</name>
    <dbReference type="NCBI Taxonomy" id="2559919"/>
    <lineage>
        <taxon>Bacteria</taxon>
        <taxon>Bacillati</taxon>
        <taxon>Bacillota</taxon>
        <taxon>Bacilli</taxon>
        <taxon>Lactobacillales</taxon>
        <taxon>Lactobacillaceae</taxon>
        <taxon>Lactiplantibacillus</taxon>
    </lineage>
</organism>
<gene>
    <name evidence="10" type="primary">budA</name>
    <name evidence="10" type="ORF">ACFP3T_04010</name>
</gene>
<evidence type="ECO:0000313" key="10">
    <source>
        <dbReference type="EMBL" id="MFC6163837.1"/>
    </source>
</evidence>
<dbReference type="CDD" id="cd17299">
    <property type="entry name" value="acetolactate_decarboxylase"/>
    <property type="match status" value="1"/>
</dbReference>
<accession>A0ABW1R5C9</accession>
<evidence type="ECO:0000313" key="11">
    <source>
        <dbReference type="Proteomes" id="UP001596253"/>
    </source>
</evidence>
<evidence type="ECO:0000256" key="7">
    <source>
        <dbReference type="ARBA" id="ARBA00023061"/>
    </source>
</evidence>
<comment type="caution">
    <text evidence="10">The sequence shown here is derived from an EMBL/GenBank/DDBJ whole genome shotgun (WGS) entry which is preliminary data.</text>
</comment>
<reference evidence="11" key="1">
    <citation type="journal article" date="2019" name="Int. J. Syst. Evol. Microbiol.">
        <title>The Global Catalogue of Microorganisms (GCM) 10K type strain sequencing project: providing services to taxonomists for standard genome sequencing and annotation.</title>
        <authorList>
            <consortium name="The Broad Institute Genomics Platform"/>
            <consortium name="The Broad Institute Genome Sequencing Center for Infectious Disease"/>
            <person name="Wu L."/>
            <person name="Ma J."/>
        </authorList>
    </citation>
    <scope>NUCLEOTIDE SEQUENCE [LARGE SCALE GENOMIC DNA]</scope>
    <source>
        <strain evidence="11">CCM 8932</strain>
    </source>
</reference>
<dbReference type="PANTHER" id="PTHR35524">
    <property type="entry name" value="ALPHA-ACETOLACTATE DECARBOXYLASE"/>
    <property type="match status" value="1"/>
</dbReference>
<dbReference type="PIRSF" id="PIRSF001332">
    <property type="entry name" value="Acetolac_decarb"/>
    <property type="match status" value="1"/>
</dbReference>
<proteinExistence type="inferred from homology"/>
<dbReference type="EC" id="4.1.1.5" evidence="4 9"/>
<comment type="pathway">
    <text evidence="2 9">Polyol metabolism; (R,R)-butane-2,3-diol biosynthesis; (R,R)-butane-2,3-diol from pyruvate: step 2/3.</text>
</comment>
<dbReference type="SUPFAM" id="SSF117856">
    <property type="entry name" value="AF0104/ALDC/Ptd012-like"/>
    <property type="match status" value="1"/>
</dbReference>
<dbReference type="EMBL" id="JBHSSD010000013">
    <property type="protein sequence ID" value="MFC6163837.1"/>
    <property type="molecule type" value="Genomic_DNA"/>
</dbReference>
<evidence type="ECO:0000256" key="5">
    <source>
        <dbReference type="ARBA" id="ARBA00020164"/>
    </source>
</evidence>
<keyword evidence="8 9" id="KW-0456">Lyase</keyword>
<dbReference type="InterPro" id="IPR005128">
    <property type="entry name" value="Acetolactate_a_deCO2ase"/>
</dbReference>
<dbReference type="Pfam" id="PF03306">
    <property type="entry name" value="AAL_decarboxy"/>
    <property type="match status" value="1"/>
</dbReference>
<evidence type="ECO:0000256" key="8">
    <source>
        <dbReference type="ARBA" id="ARBA00023239"/>
    </source>
</evidence>
<evidence type="ECO:0000256" key="1">
    <source>
        <dbReference type="ARBA" id="ARBA00001784"/>
    </source>
</evidence>
<keyword evidence="11" id="KW-1185">Reference proteome</keyword>
<dbReference type="NCBIfam" id="TIGR01252">
    <property type="entry name" value="acetolac_decarb"/>
    <property type="match status" value="1"/>
</dbReference>
<dbReference type="PANTHER" id="PTHR35524:SF1">
    <property type="entry name" value="ALPHA-ACETOLACTATE DECARBOXYLASE"/>
    <property type="match status" value="1"/>
</dbReference>
<name>A0ABW1R5C9_9LACO</name>
<comment type="catalytic activity">
    <reaction evidence="1 9">
        <text>(2S)-2-acetolactate + H(+) = (R)-acetoin + CO2</text>
        <dbReference type="Rhea" id="RHEA:21580"/>
        <dbReference type="ChEBI" id="CHEBI:15378"/>
        <dbReference type="ChEBI" id="CHEBI:15686"/>
        <dbReference type="ChEBI" id="CHEBI:16526"/>
        <dbReference type="ChEBI" id="CHEBI:58476"/>
        <dbReference type="EC" id="4.1.1.5"/>
    </reaction>
</comment>
<comment type="similarity">
    <text evidence="3 9">Belongs to the alpha-acetolactate decarboxylase family.</text>
</comment>
<evidence type="ECO:0000256" key="4">
    <source>
        <dbReference type="ARBA" id="ARBA00013204"/>
    </source>
</evidence>
<evidence type="ECO:0000256" key="2">
    <source>
        <dbReference type="ARBA" id="ARBA00005170"/>
    </source>
</evidence>
<dbReference type="Proteomes" id="UP001596253">
    <property type="component" value="Unassembled WGS sequence"/>
</dbReference>
<evidence type="ECO:0000256" key="3">
    <source>
        <dbReference type="ARBA" id="ARBA00007106"/>
    </source>
</evidence>
<keyword evidence="6 9" id="KW-0210">Decarboxylase</keyword>
<evidence type="ECO:0000256" key="6">
    <source>
        <dbReference type="ARBA" id="ARBA00022793"/>
    </source>
</evidence>
<dbReference type="RefSeq" id="WP_137640154.1">
    <property type="nucleotide sequence ID" value="NZ_BJDK01000015.1"/>
</dbReference>